<dbReference type="EMBL" id="CM042049">
    <property type="protein sequence ID" value="KAI3749099.1"/>
    <property type="molecule type" value="Genomic_DNA"/>
</dbReference>
<protein>
    <submittedName>
        <fullName evidence="1">Uncharacterized protein</fullName>
    </submittedName>
</protein>
<proteinExistence type="predicted"/>
<reference evidence="1 2" key="2">
    <citation type="journal article" date="2022" name="Mol. Ecol. Resour.">
        <title>The genomes of chicory, endive, great burdock and yacon provide insights into Asteraceae paleo-polyploidization history and plant inulin production.</title>
        <authorList>
            <person name="Fan W."/>
            <person name="Wang S."/>
            <person name="Wang H."/>
            <person name="Wang A."/>
            <person name="Jiang F."/>
            <person name="Liu H."/>
            <person name="Zhao H."/>
            <person name="Xu D."/>
            <person name="Zhang Y."/>
        </authorList>
    </citation>
    <scope>NUCLEOTIDE SEQUENCE [LARGE SCALE GENOMIC DNA]</scope>
    <source>
        <strain evidence="2">cv. Niubang</strain>
    </source>
</reference>
<comment type="caution">
    <text evidence="1">The sequence shown here is derived from an EMBL/GenBank/DDBJ whole genome shotgun (WGS) entry which is preliminary data.</text>
</comment>
<gene>
    <name evidence="1" type="ORF">L6452_12674</name>
</gene>
<reference evidence="2" key="1">
    <citation type="journal article" date="2022" name="Mol. Ecol. Resour.">
        <title>The genomes of chicory, endive, great burdock and yacon provide insights into Asteraceae palaeo-polyploidization history and plant inulin production.</title>
        <authorList>
            <person name="Fan W."/>
            <person name="Wang S."/>
            <person name="Wang H."/>
            <person name="Wang A."/>
            <person name="Jiang F."/>
            <person name="Liu H."/>
            <person name="Zhao H."/>
            <person name="Xu D."/>
            <person name="Zhang Y."/>
        </authorList>
    </citation>
    <scope>NUCLEOTIDE SEQUENCE [LARGE SCALE GENOMIC DNA]</scope>
    <source>
        <strain evidence="2">cv. Niubang</strain>
    </source>
</reference>
<sequence length="165" mass="19130">MIVWFRPLPYRITILRVKEQLISCGEDTISPQEIKDTNIESLQNEESKVKGLDHGTQIKPNFLNFTELDFGNAYGMRRAFRDGDIKPQLISECTTKERMAKLSRYGNRKTKRSFGRKIKEEEGAKDRPFEGGYKENKFEKSDRSPVMWSDARESTIKGKEGNFVV</sequence>
<keyword evidence="2" id="KW-1185">Reference proteome</keyword>
<name>A0ACB9DQZ4_ARCLA</name>
<evidence type="ECO:0000313" key="2">
    <source>
        <dbReference type="Proteomes" id="UP001055879"/>
    </source>
</evidence>
<dbReference type="Proteomes" id="UP001055879">
    <property type="component" value="Linkage Group LG03"/>
</dbReference>
<evidence type="ECO:0000313" key="1">
    <source>
        <dbReference type="EMBL" id="KAI3749099.1"/>
    </source>
</evidence>
<accession>A0ACB9DQZ4</accession>
<organism evidence="1 2">
    <name type="scientific">Arctium lappa</name>
    <name type="common">Greater burdock</name>
    <name type="synonym">Lappa major</name>
    <dbReference type="NCBI Taxonomy" id="4217"/>
    <lineage>
        <taxon>Eukaryota</taxon>
        <taxon>Viridiplantae</taxon>
        <taxon>Streptophyta</taxon>
        <taxon>Embryophyta</taxon>
        <taxon>Tracheophyta</taxon>
        <taxon>Spermatophyta</taxon>
        <taxon>Magnoliopsida</taxon>
        <taxon>eudicotyledons</taxon>
        <taxon>Gunneridae</taxon>
        <taxon>Pentapetalae</taxon>
        <taxon>asterids</taxon>
        <taxon>campanulids</taxon>
        <taxon>Asterales</taxon>
        <taxon>Asteraceae</taxon>
        <taxon>Carduoideae</taxon>
        <taxon>Cardueae</taxon>
        <taxon>Arctiinae</taxon>
        <taxon>Arctium</taxon>
    </lineage>
</organism>